<gene>
    <name evidence="5" type="primary">coaE</name>
    <name evidence="7" type="ORF">BJY26_002874</name>
</gene>
<dbReference type="Gene3D" id="3.40.50.300">
    <property type="entry name" value="P-loop containing nucleotide triphosphate hydrolases"/>
    <property type="match status" value="1"/>
</dbReference>
<evidence type="ECO:0000313" key="8">
    <source>
        <dbReference type="Proteomes" id="UP000539111"/>
    </source>
</evidence>
<sequence>MLRIGLTGGIAAGKSTVAARLRVLGADVVDADVLAREAVAPGTDGLAAIRTRFGAAVIAADGTLDRPALGRIVFDDDEARNDLNDIVHPAVRDLYAARLEQLPPERIVVHDVPLLVENAMSADYHLVINVDAPEHERIRRMRADRGMSADEAAARIAAQADDRERGKAADVRLRNEGDEAEVLEQVGQLWHDRLLPFNANLLAGRCAERRGGPILHPYDPTWPDQAERLGARIRRECGPAVLVVDHIGSTAVPGLPAKDVIDLQVSVADRETLDTVREPLARAGFPRKPGIWQDTPKPADPDPDHWVKRFHANADPLRMVNVHVRVVGTPGWRYALAFRDWLRAEDDWRSKYLAVKRAAAAEHAADPSTAGYAEAKEPWFSVVADPAVNAWTAATGWRPPS</sequence>
<dbReference type="GO" id="GO:0015937">
    <property type="term" value="P:coenzyme A biosynthetic process"/>
    <property type="evidence" value="ECO:0007669"/>
    <property type="project" value="UniProtKB-UniRule"/>
</dbReference>
<comment type="similarity">
    <text evidence="2">In the C-terminal section; belongs to the UPF0157 (GrpB) family.</text>
</comment>
<comment type="catalytic activity">
    <reaction evidence="5">
        <text>3'-dephospho-CoA + ATP = ADP + CoA + H(+)</text>
        <dbReference type="Rhea" id="RHEA:18245"/>
        <dbReference type="ChEBI" id="CHEBI:15378"/>
        <dbReference type="ChEBI" id="CHEBI:30616"/>
        <dbReference type="ChEBI" id="CHEBI:57287"/>
        <dbReference type="ChEBI" id="CHEBI:57328"/>
        <dbReference type="ChEBI" id="CHEBI:456216"/>
        <dbReference type="EC" id="2.7.1.24"/>
    </reaction>
</comment>
<comment type="pathway">
    <text evidence="5">Cofactor biosynthesis; coenzyme A biosynthesis; CoA from (R)-pantothenate: step 5/5.</text>
</comment>
<proteinExistence type="inferred from homology"/>
<comment type="similarity">
    <text evidence="1">In the N-terminal section; belongs to the CoaE family.</text>
</comment>
<dbReference type="Gene3D" id="3.30.460.10">
    <property type="entry name" value="Beta Polymerase, domain 2"/>
    <property type="match status" value="1"/>
</dbReference>
<keyword evidence="5 7" id="KW-0808">Transferase</keyword>
<accession>A0A7Z0IIJ2</accession>
<evidence type="ECO:0000256" key="1">
    <source>
        <dbReference type="ARBA" id="ARBA00008826"/>
    </source>
</evidence>
<dbReference type="NCBIfam" id="NF002879">
    <property type="entry name" value="PRK03333.1"/>
    <property type="match status" value="1"/>
</dbReference>
<dbReference type="HAMAP" id="MF_00376">
    <property type="entry name" value="Dephospho_CoA_kinase"/>
    <property type="match status" value="1"/>
</dbReference>
<keyword evidence="5" id="KW-0173">Coenzyme A biosynthesis</keyword>
<dbReference type="Pfam" id="PF01121">
    <property type="entry name" value="CoaE"/>
    <property type="match status" value="1"/>
</dbReference>
<evidence type="ECO:0000256" key="6">
    <source>
        <dbReference type="NCBIfam" id="TIGR00152"/>
    </source>
</evidence>
<feature type="binding site" evidence="5">
    <location>
        <begin position="11"/>
        <end position="16"/>
    </location>
    <ligand>
        <name>ATP</name>
        <dbReference type="ChEBI" id="CHEBI:30616"/>
    </ligand>
</feature>
<keyword evidence="5" id="KW-0963">Cytoplasm</keyword>
<dbReference type="InterPro" id="IPR007344">
    <property type="entry name" value="GrpB/CoaE"/>
</dbReference>
<dbReference type="Pfam" id="PF04229">
    <property type="entry name" value="GrpB"/>
    <property type="match status" value="1"/>
</dbReference>
<dbReference type="NCBIfam" id="TIGR00152">
    <property type="entry name" value="dephospho-CoA kinase"/>
    <property type="match status" value="1"/>
</dbReference>
<reference evidence="7 8" key="1">
    <citation type="submission" date="2020-07" db="EMBL/GenBank/DDBJ databases">
        <title>Sequencing the genomes of 1000 actinobacteria strains.</title>
        <authorList>
            <person name="Klenk H.-P."/>
        </authorList>
    </citation>
    <scope>NUCLEOTIDE SEQUENCE [LARGE SCALE GENOMIC DNA]</scope>
    <source>
        <strain evidence="7 8">DSM 26341</strain>
    </source>
</reference>
<dbReference type="GO" id="GO:0005737">
    <property type="term" value="C:cytoplasm"/>
    <property type="evidence" value="ECO:0007669"/>
    <property type="project" value="UniProtKB-SubCell"/>
</dbReference>
<keyword evidence="5 7" id="KW-0418">Kinase</keyword>
<protein>
    <recommendedName>
        <fullName evidence="5 6">Dephospho-CoA kinase</fullName>
        <ecNumber evidence="5 6">2.7.1.24</ecNumber>
    </recommendedName>
    <alternativeName>
        <fullName evidence="5">Dephosphocoenzyme A kinase</fullName>
    </alternativeName>
</protein>
<keyword evidence="4 5" id="KW-0067">ATP-binding</keyword>
<dbReference type="SUPFAM" id="SSF81301">
    <property type="entry name" value="Nucleotidyltransferase"/>
    <property type="match status" value="1"/>
</dbReference>
<dbReference type="InterPro" id="IPR043519">
    <property type="entry name" value="NT_sf"/>
</dbReference>
<evidence type="ECO:0000256" key="4">
    <source>
        <dbReference type="ARBA" id="ARBA00022840"/>
    </source>
</evidence>
<dbReference type="PROSITE" id="PS51219">
    <property type="entry name" value="DPCK"/>
    <property type="match status" value="1"/>
</dbReference>
<evidence type="ECO:0000256" key="5">
    <source>
        <dbReference type="HAMAP-Rule" id="MF_00376"/>
    </source>
</evidence>
<dbReference type="SUPFAM" id="SSF52540">
    <property type="entry name" value="P-loop containing nucleoside triphosphate hydrolases"/>
    <property type="match status" value="1"/>
</dbReference>
<name>A0A7Z0IIJ2_9MICO</name>
<dbReference type="AlphaFoldDB" id="A0A7Z0IIJ2"/>
<evidence type="ECO:0000256" key="3">
    <source>
        <dbReference type="ARBA" id="ARBA00022741"/>
    </source>
</evidence>
<organism evidence="7 8">
    <name type="scientific">Spelaeicoccus albus</name>
    <dbReference type="NCBI Taxonomy" id="1280376"/>
    <lineage>
        <taxon>Bacteria</taxon>
        <taxon>Bacillati</taxon>
        <taxon>Actinomycetota</taxon>
        <taxon>Actinomycetes</taxon>
        <taxon>Micrococcales</taxon>
        <taxon>Brevibacteriaceae</taxon>
        <taxon>Spelaeicoccus</taxon>
    </lineage>
</organism>
<evidence type="ECO:0000256" key="2">
    <source>
        <dbReference type="ARBA" id="ARBA00011058"/>
    </source>
</evidence>
<dbReference type="InterPro" id="IPR027417">
    <property type="entry name" value="P-loop_NTPase"/>
</dbReference>
<dbReference type="CDD" id="cd02022">
    <property type="entry name" value="DPCK"/>
    <property type="match status" value="1"/>
</dbReference>
<dbReference type="Proteomes" id="UP000539111">
    <property type="component" value="Unassembled WGS sequence"/>
</dbReference>
<dbReference type="PANTHER" id="PTHR34822:SF1">
    <property type="entry name" value="GRPB FAMILY PROTEIN"/>
    <property type="match status" value="1"/>
</dbReference>
<dbReference type="RefSeq" id="WP_179428899.1">
    <property type="nucleotide sequence ID" value="NZ_JACBZP010000001.1"/>
</dbReference>
<dbReference type="GO" id="GO:0005524">
    <property type="term" value="F:ATP binding"/>
    <property type="evidence" value="ECO:0007669"/>
    <property type="project" value="UniProtKB-UniRule"/>
</dbReference>
<keyword evidence="3 5" id="KW-0547">Nucleotide-binding</keyword>
<dbReference type="PANTHER" id="PTHR34822">
    <property type="entry name" value="GRPB DOMAIN PROTEIN (AFU_ORTHOLOGUE AFUA_1G01530)"/>
    <property type="match status" value="1"/>
</dbReference>
<comment type="function">
    <text evidence="5">Catalyzes the phosphorylation of the 3'-hydroxyl group of dephosphocoenzyme A to form coenzyme A.</text>
</comment>
<comment type="caution">
    <text evidence="7">The sequence shown here is derived from an EMBL/GenBank/DDBJ whole genome shotgun (WGS) entry which is preliminary data.</text>
</comment>
<dbReference type="EC" id="2.7.1.24" evidence="5 6"/>
<comment type="subcellular location">
    <subcellularLocation>
        <location evidence="5">Cytoplasm</location>
    </subcellularLocation>
</comment>
<keyword evidence="8" id="KW-1185">Reference proteome</keyword>
<dbReference type="UniPathway" id="UPA00241">
    <property type="reaction ID" value="UER00356"/>
</dbReference>
<evidence type="ECO:0000313" key="7">
    <source>
        <dbReference type="EMBL" id="NYI68568.1"/>
    </source>
</evidence>
<dbReference type="GO" id="GO:0004140">
    <property type="term" value="F:dephospho-CoA kinase activity"/>
    <property type="evidence" value="ECO:0007669"/>
    <property type="project" value="UniProtKB-UniRule"/>
</dbReference>
<dbReference type="EMBL" id="JACBZP010000001">
    <property type="protein sequence ID" value="NYI68568.1"/>
    <property type="molecule type" value="Genomic_DNA"/>
</dbReference>
<comment type="similarity">
    <text evidence="5">Belongs to the CoaE family.</text>
</comment>
<dbReference type="InterPro" id="IPR001977">
    <property type="entry name" value="Depp_CoAkinase"/>
</dbReference>